<evidence type="ECO:0000313" key="8">
    <source>
        <dbReference type="Proteomes" id="UP001177744"/>
    </source>
</evidence>
<feature type="region of interest" description="Disordered" evidence="5">
    <location>
        <begin position="539"/>
        <end position="818"/>
    </location>
</feature>
<dbReference type="InterPro" id="IPR035979">
    <property type="entry name" value="RBD_domain_sf"/>
</dbReference>
<feature type="compositionally biased region" description="Basic and acidic residues" evidence="5">
    <location>
        <begin position="707"/>
        <end position="795"/>
    </location>
</feature>
<sequence length="1173" mass="134922">MAVVIRLLGLPFIAGPVDVRRFFTGLTIPDGGVHIIGGEKGEAFIIFATDEDARRAVSRSGGFIKNSSVELFLSSKAEMQKILEMKRTDHIGRERPGSGASRVGCLSNFVEGIKEEASNSGYGSPINQDAGLHTNGTEDGDIRPRKTRPLKAENPYLFLRGLPYLVNEDDIRVFFSGLWVDGVIFLKHHDGRNNGDAIVKFASCIDASGGLKCHRSFMGSRFIEVMQSSEEQWIEFGGSTVKEGDIPVRTEEHSPIRGINDRHFRKRSHSKSPRRTRSRSPLGFYVHLKNLSLSINKRDLRNFFKDIDLTNEQIRFLYKDERRTRYAFVMFKTLKDYNSALGLHKAILQYRPVIVDPISRKQMLKFIECYEKKRPASIEKERLGHVSQKHSQEDYSDQKLCIYIRNFPFDVTKAEVQKFFADFSLAEDDIYLLHDDKGVGLGEALVKFKSEEQAMKAERLNRRRFLGTEVLLRLISEAQMQEFGVNFSSKRRQDHSQSCDRDDPAHSFDSDDPPRSTRGLSVNLRHQQEDVRQLDHFKHAQGDFQRPERCPPDFRHSPEDLRHRREGHFRRPPEEDFRRREDFRHHREEGLSHPREEDWRRPPEDDFRQPPRKDLRRSLRRTGDRRRPPHGEFRRPLEKDWRGPPEEDWRRPPEADFRRLPQGEWRRRPKEDLRRPPEEDFRRTLEEEFRCSPEEALRRRLQHLRRPPQEHFRRPQEPFRRPPQEHFRHPLEEDFRRPRDEDFRRLPDEDLRNPREDDFRSPQEEGFRRPSGEDFRPLPQEERREAPEEDSRLLDGFRPPKPPGEEFRSPSDDFRSPRPFVNFGRPEGGKFDFGKRNVGSFPEGRFMPDPKLNCSSGRITPIKIMNLPFKANVNEILDFFHGYRIIPDSVRIQYTEQGLPTGEAVVAMINYNEAMAAIKDLNDRPVGARKVHSLCVRIGTDFSALGGGQMVVMQVRLPLVWSRPGPGAQLHPESGARALTGPGTQHHPGPGARGLTRSRDPASTQTQGRMASPGPRGAYGLSWTQGRGLTWTWDLASPGPGIQLHPDPGARGLTRTRDPASPGSRGAWPHPDHGALPDPGAWPHPDPGAHGLTRTRDPAHPDQGRWPPRTQGARPHPDWPAHGSRGARPHPDLGPSLTGSRAHGLTRPGIQLHPDLRPSLTRTRDPHLAFKRK</sequence>
<evidence type="ECO:0000256" key="2">
    <source>
        <dbReference type="ARBA" id="ARBA00022737"/>
    </source>
</evidence>
<evidence type="ECO:0000256" key="1">
    <source>
        <dbReference type="ARBA" id="ARBA00022553"/>
    </source>
</evidence>
<feature type="region of interest" description="Disordered" evidence="5">
    <location>
        <begin position="966"/>
        <end position="1023"/>
    </location>
</feature>
<reference evidence="7" key="1">
    <citation type="submission" date="2023-06" db="EMBL/GenBank/DDBJ databases">
        <title>Reference genome for the Northern bat (Eptesicus nilssonii), a most northern bat species.</title>
        <authorList>
            <person name="Laine V.N."/>
            <person name="Pulliainen A.T."/>
            <person name="Lilley T.M."/>
        </authorList>
    </citation>
    <scope>NUCLEOTIDE SEQUENCE</scope>
    <source>
        <strain evidence="7">BLF_Eptnil</strain>
        <tissue evidence="7">Kidney</tissue>
    </source>
</reference>
<dbReference type="CDD" id="cd12748">
    <property type="entry name" value="RRM4_RBM12B"/>
    <property type="match status" value="1"/>
</dbReference>
<dbReference type="Gene3D" id="3.30.70.330">
    <property type="match status" value="5"/>
</dbReference>
<dbReference type="PANTHER" id="PTHR13976">
    <property type="entry name" value="HETEROGENEOUS NUCLEAR RIBONUCLEOPROTEIN-RELATED"/>
    <property type="match status" value="1"/>
</dbReference>
<keyword evidence="2" id="KW-0677">Repeat</keyword>
<feature type="region of interest" description="Disordered" evidence="5">
    <location>
        <begin position="1040"/>
        <end position="1173"/>
    </location>
</feature>
<dbReference type="InterPro" id="IPR000504">
    <property type="entry name" value="RRM_dom"/>
</dbReference>
<evidence type="ECO:0000256" key="3">
    <source>
        <dbReference type="ARBA" id="ARBA00022884"/>
    </source>
</evidence>
<gene>
    <name evidence="7" type="ORF">QTO34_007591</name>
</gene>
<proteinExistence type="predicted"/>
<feature type="compositionally biased region" description="Basic and acidic residues" evidence="5">
    <location>
        <begin position="803"/>
        <end position="816"/>
    </location>
</feature>
<dbReference type="InterPro" id="IPR034588">
    <property type="entry name" value="RBM12B_RRM2"/>
</dbReference>
<feature type="compositionally biased region" description="Basic and acidic residues" evidence="5">
    <location>
        <begin position="1094"/>
        <end position="1103"/>
    </location>
</feature>
<evidence type="ECO:0000259" key="6">
    <source>
        <dbReference type="PROSITE" id="PS50102"/>
    </source>
</evidence>
<evidence type="ECO:0000256" key="5">
    <source>
        <dbReference type="SAM" id="MobiDB-lite"/>
    </source>
</evidence>
<dbReference type="PROSITE" id="PS50102">
    <property type="entry name" value="RRM"/>
    <property type="match status" value="2"/>
</dbReference>
<dbReference type="CDD" id="cd12746">
    <property type="entry name" value="RRM2_RBM12B"/>
    <property type="match status" value="1"/>
</dbReference>
<dbReference type="EMBL" id="JAULJE010000019">
    <property type="protein sequence ID" value="KAK1331915.1"/>
    <property type="molecule type" value="Genomic_DNA"/>
</dbReference>
<feature type="region of interest" description="Disordered" evidence="5">
    <location>
        <begin position="120"/>
        <end position="146"/>
    </location>
</feature>
<feature type="region of interest" description="Disordered" evidence="5">
    <location>
        <begin position="487"/>
        <end position="519"/>
    </location>
</feature>
<feature type="compositionally biased region" description="Low complexity" evidence="5">
    <location>
        <begin position="980"/>
        <end position="990"/>
    </location>
</feature>
<dbReference type="FunFam" id="3.30.70.330:FF:000193">
    <property type="entry name" value="RNA-binding motif protein 12"/>
    <property type="match status" value="1"/>
</dbReference>
<dbReference type="InterPro" id="IPR050666">
    <property type="entry name" value="ESRP"/>
</dbReference>
<dbReference type="AlphaFoldDB" id="A0AA40HIL5"/>
<feature type="domain" description="RRM" evidence="6">
    <location>
        <begin position="155"/>
        <end position="230"/>
    </location>
</feature>
<dbReference type="InterPro" id="IPR012677">
    <property type="entry name" value="Nucleotide-bd_a/b_plait_sf"/>
</dbReference>
<feature type="non-terminal residue" evidence="7">
    <location>
        <position position="1173"/>
    </location>
</feature>
<organism evidence="7 8">
    <name type="scientific">Cnephaeus nilssonii</name>
    <name type="common">Northern bat</name>
    <name type="synonym">Eptesicus nilssonii</name>
    <dbReference type="NCBI Taxonomy" id="3371016"/>
    <lineage>
        <taxon>Eukaryota</taxon>
        <taxon>Metazoa</taxon>
        <taxon>Chordata</taxon>
        <taxon>Craniata</taxon>
        <taxon>Vertebrata</taxon>
        <taxon>Euteleostomi</taxon>
        <taxon>Mammalia</taxon>
        <taxon>Eutheria</taxon>
        <taxon>Laurasiatheria</taxon>
        <taxon>Chiroptera</taxon>
        <taxon>Yangochiroptera</taxon>
        <taxon>Vespertilionidae</taxon>
        <taxon>Cnephaeus</taxon>
    </lineage>
</organism>
<comment type="caution">
    <text evidence="7">The sequence shown here is derived from an EMBL/GenBank/DDBJ whole genome shotgun (WGS) entry which is preliminary data.</text>
</comment>
<protein>
    <recommendedName>
        <fullName evidence="6">RRM domain-containing protein</fullName>
    </recommendedName>
</protein>
<dbReference type="SMART" id="SM00360">
    <property type="entry name" value="RRM"/>
    <property type="match status" value="5"/>
</dbReference>
<evidence type="ECO:0000256" key="4">
    <source>
        <dbReference type="PROSITE-ProRule" id="PRU00176"/>
    </source>
</evidence>
<feature type="compositionally biased region" description="Basic and acidic residues" evidence="5">
    <location>
        <begin position="1162"/>
        <end position="1173"/>
    </location>
</feature>
<dbReference type="Pfam" id="PF00076">
    <property type="entry name" value="RRM_1"/>
    <property type="match status" value="3"/>
</dbReference>
<accession>A0AA40HIL5</accession>
<keyword evidence="1" id="KW-0597">Phosphoprotein</keyword>
<dbReference type="SUPFAM" id="SSF54928">
    <property type="entry name" value="RNA-binding domain, RBD"/>
    <property type="match status" value="4"/>
</dbReference>
<feature type="domain" description="RRM" evidence="6">
    <location>
        <begin position="400"/>
        <end position="477"/>
    </location>
</feature>
<dbReference type="GO" id="GO:0003723">
    <property type="term" value="F:RNA binding"/>
    <property type="evidence" value="ECO:0007669"/>
    <property type="project" value="UniProtKB-UniRule"/>
</dbReference>
<evidence type="ECO:0000313" key="7">
    <source>
        <dbReference type="EMBL" id="KAK1331915.1"/>
    </source>
</evidence>
<dbReference type="Proteomes" id="UP001177744">
    <property type="component" value="Unassembled WGS sequence"/>
</dbReference>
<dbReference type="InterPro" id="IPR047188">
    <property type="entry name" value="RRM4_RBM12B"/>
</dbReference>
<feature type="compositionally biased region" description="Basic and acidic residues" evidence="5">
    <location>
        <begin position="494"/>
        <end position="515"/>
    </location>
</feature>
<keyword evidence="3 4" id="KW-0694">RNA-binding</keyword>
<feature type="compositionally biased region" description="Basic and acidic residues" evidence="5">
    <location>
        <begin position="539"/>
        <end position="698"/>
    </location>
</feature>
<keyword evidence="8" id="KW-1185">Reference proteome</keyword>
<name>A0AA40HIL5_CNENI</name>